<dbReference type="Gene3D" id="1.20.1540.10">
    <property type="entry name" value="Rhomboid-like"/>
    <property type="match status" value="1"/>
</dbReference>
<comment type="subcellular location">
    <subcellularLocation>
        <location evidence="1">Membrane</location>
        <topology evidence="1">Multi-pass membrane protein</topology>
    </subcellularLocation>
</comment>
<evidence type="ECO:0000256" key="2">
    <source>
        <dbReference type="ARBA" id="ARBA00022692"/>
    </source>
</evidence>
<evidence type="ECO:0000256" key="1">
    <source>
        <dbReference type="ARBA" id="ARBA00004141"/>
    </source>
</evidence>
<keyword evidence="4 5" id="KW-0472">Membrane</keyword>
<dbReference type="GO" id="GO:0006508">
    <property type="term" value="P:proteolysis"/>
    <property type="evidence" value="ECO:0007669"/>
    <property type="project" value="UniProtKB-KW"/>
</dbReference>
<dbReference type="EC" id="3.4.21.-" evidence="7"/>
<feature type="transmembrane region" description="Helical" evidence="5">
    <location>
        <begin position="66"/>
        <end position="84"/>
    </location>
</feature>
<keyword evidence="8" id="KW-1185">Reference proteome</keyword>
<dbReference type="RefSeq" id="WP_386402611.1">
    <property type="nucleotide sequence ID" value="NZ_JBHTJH010000001.1"/>
</dbReference>
<dbReference type="Proteomes" id="UP001596978">
    <property type="component" value="Unassembled WGS sequence"/>
</dbReference>
<dbReference type="InterPro" id="IPR050925">
    <property type="entry name" value="Rhomboid_protease_S54"/>
</dbReference>
<dbReference type="Pfam" id="PF01694">
    <property type="entry name" value="Rhomboid"/>
    <property type="match status" value="1"/>
</dbReference>
<evidence type="ECO:0000259" key="6">
    <source>
        <dbReference type="Pfam" id="PF01694"/>
    </source>
</evidence>
<proteinExistence type="predicted"/>
<accession>A0ABW3CU54</accession>
<dbReference type="SUPFAM" id="SSF144091">
    <property type="entry name" value="Rhomboid-like"/>
    <property type="match status" value="1"/>
</dbReference>
<name>A0ABW3CU54_9FLAO</name>
<keyword evidence="2 5" id="KW-0812">Transmembrane</keyword>
<gene>
    <name evidence="7" type="ORF">ACFQ1M_01155</name>
</gene>
<feature type="transmembrane region" description="Helical" evidence="5">
    <location>
        <begin position="91"/>
        <end position="107"/>
    </location>
</feature>
<keyword evidence="3 5" id="KW-1133">Transmembrane helix</keyword>
<keyword evidence="7" id="KW-0645">Protease</keyword>
<protein>
    <submittedName>
        <fullName evidence="7">Rhomboid family intramembrane serine protease</fullName>
        <ecNumber evidence="7">3.4.21.-</ecNumber>
    </submittedName>
</protein>
<feature type="transmembrane region" description="Helical" evidence="5">
    <location>
        <begin position="138"/>
        <end position="157"/>
    </location>
</feature>
<dbReference type="EMBL" id="JBHTJH010000001">
    <property type="protein sequence ID" value="MFD0860799.1"/>
    <property type="molecule type" value="Genomic_DNA"/>
</dbReference>
<reference evidence="8" key="1">
    <citation type="journal article" date="2019" name="Int. J. Syst. Evol. Microbiol.">
        <title>The Global Catalogue of Microorganisms (GCM) 10K type strain sequencing project: providing services to taxonomists for standard genome sequencing and annotation.</title>
        <authorList>
            <consortium name="The Broad Institute Genomics Platform"/>
            <consortium name="The Broad Institute Genome Sequencing Center for Infectious Disease"/>
            <person name="Wu L."/>
            <person name="Ma J."/>
        </authorList>
    </citation>
    <scope>NUCLEOTIDE SEQUENCE [LARGE SCALE GENOMIC DNA]</scope>
    <source>
        <strain evidence="8">CCUG 62952</strain>
    </source>
</reference>
<feature type="domain" description="Peptidase S54 rhomboid" evidence="6">
    <location>
        <begin position="50"/>
        <end position="184"/>
    </location>
</feature>
<evidence type="ECO:0000256" key="3">
    <source>
        <dbReference type="ARBA" id="ARBA00022989"/>
    </source>
</evidence>
<evidence type="ECO:0000313" key="8">
    <source>
        <dbReference type="Proteomes" id="UP001596978"/>
    </source>
</evidence>
<feature type="transmembrane region" description="Helical" evidence="5">
    <location>
        <begin position="113"/>
        <end position="131"/>
    </location>
</feature>
<evidence type="ECO:0000256" key="5">
    <source>
        <dbReference type="SAM" id="Phobius"/>
    </source>
</evidence>
<comment type="caution">
    <text evidence="7">The sequence shown here is derived from an EMBL/GenBank/DDBJ whole genome shotgun (WGS) entry which is preliminary data.</text>
</comment>
<organism evidence="7 8">
    <name type="scientific">Sungkyunkwania multivorans</name>
    <dbReference type="NCBI Taxonomy" id="1173618"/>
    <lineage>
        <taxon>Bacteria</taxon>
        <taxon>Pseudomonadati</taxon>
        <taxon>Bacteroidota</taxon>
        <taxon>Flavobacteriia</taxon>
        <taxon>Flavobacteriales</taxon>
        <taxon>Flavobacteriaceae</taxon>
        <taxon>Sungkyunkwania</taxon>
    </lineage>
</organism>
<sequence>MKSQDFKFTSGVVGYPMLFGLLIWYVFWIDKEFGLGLKSFGIRPLELEGLIGIVMSPFLHGDVGHLWNNTIPLMVLSAALFYFYRTISWKVLGYGILLSGFFTWLIGGYGNHIGASGLIYVLASFIFFKGILAKNYRLIALSMLVVFLYGSMIWYIFPVKPGMSWEGHLSGAVTGLLFAVLYRRAIIQPKQYVWEDENYDEDNDPFMQHFDEEGNFVSESEQKRMEELEEIERIQEQWRQNQDHTL</sequence>
<feature type="transmembrane region" description="Helical" evidence="5">
    <location>
        <begin position="163"/>
        <end position="182"/>
    </location>
</feature>
<dbReference type="PANTHER" id="PTHR43731:SF9">
    <property type="entry name" value="SLR1461 PROTEIN"/>
    <property type="match status" value="1"/>
</dbReference>
<dbReference type="PANTHER" id="PTHR43731">
    <property type="entry name" value="RHOMBOID PROTEASE"/>
    <property type="match status" value="1"/>
</dbReference>
<dbReference type="InterPro" id="IPR035952">
    <property type="entry name" value="Rhomboid-like_sf"/>
</dbReference>
<keyword evidence="7" id="KW-0378">Hydrolase</keyword>
<feature type="transmembrane region" description="Helical" evidence="5">
    <location>
        <begin position="12"/>
        <end position="29"/>
    </location>
</feature>
<dbReference type="InterPro" id="IPR022764">
    <property type="entry name" value="Peptidase_S54_rhomboid_dom"/>
</dbReference>
<evidence type="ECO:0000256" key="4">
    <source>
        <dbReference type="ARBA" id="ARBA00023136"/>
    </source>
</evidence>
<dbReference type="GO" id="GO:0008233">
    <property type="term" value="F:peptidase activity"/>
    <property type="evidence" value="ECO:0007669"/>
    <property type="project" value="UniProtKB-KW"/>
</dbReference>
<evidence type="ECO:0000313" key="7">
    <source>
        <dbReference type="EMBL" id="MFD0860799.1"/>
    </source>
</evidence>